<protein>
    <recommendedName>
        <fullName evidence="5">NADH dehydrogenase [ubiquinone] 1 beta subcomplex subunit 5, mitochondrial</fullName>
    </recommendedName>
    <alternativeName>
        <fullName evidence="16">Complex I-SGDH</fullName>
    </alternativeName>
    <alternativeName>
        <fullName evidence="15">NADH-ubiquinone oxidoreductase SGDH subunit</fullName>
    </alternativeName>
</protein>
<keyword evidence="17" id="KW-0732">Signal</keyword>
<keyword evidence="11" id="KW-0249">Electron transport</keyword>
<evidence type="ECO:0000256" key="6">
    <source>
        <dbReference type="ARBA" id="ARBA00022448"/>
    </source>
</evidence>
<feature type="chain" id="PRO_5036743143" description="NADH dehydrogenase [ubiquinone] 1 beta subcomplex subunit 5, mitochondrial" evidence="17">
    <location>
        <begin position="25"/>
        <end position="130"/>
    </location>
</feature>
<organism evidence="18 19">
    <name type="scientific">Romanomermis culicivorax</name>
    <name type="common">Nematode worm</name>
    <dbReference type="NCBI Taxonomy" id="13658"/>
    <lineage>
        <taxon>Eukaryota</taxon>
        <taxon>Metazoa</taxon>
        <taxon>Ecdysozoa</taxon>
        <taxon>Nematoda</taxon>
        <taxon>Enoplea</taxon>
        <taxon>Dorylaimia</taxon>
        <taxon>Mermithida</taxon>
        <taxon>Mermithoidea</taxon>
        <taxon>Mermithidae</taxon>
        <taxon>Romanomermis</taxon>
    </lineage>
</organism>
<dbReference type="Pfam" id="PF09781">
    <property type="entry name" value="NDUF_B5"/>
    <property type="match status" value="1"/>
</dbReference>
<evidence type="ECO:0000256" key="5">
    <source>
        <dbReference type="ARBA" id="ARBA00015175"/>
    </source>
</evidence>
<dbReference type="PANTHER" id="PTHR13178:SF0">
    <property type="entry name" value="NADH DEHYDROGENASE [UBIQUINONE] 1 BETA SUBCOMPLEX SUBUNIT 5, MITOCHONDRIAL"/>
    <property type="match status" value="1"/>
</dbReference>
<name>A0A915IY62_ROMCU</name>
<evidence type="ECO:0000256" key="3">
    <source>
        <dbReference type="ARBA" id="ARBA00007152"/>
    </source>
</evidence>
<evidence type="ECO:0000256" key="8">
    <source>
        <dbReference type="ARBA" id="ARBA00022692"/>
    </source>
</evidence>
<keyword evidence="7" id="KW-0679">Respiratory chain</keyword>
<comment type="subcellular location">
    <subcellularLocation>
        <location evidence="2">Mitochondrion inner membrane</location>
        <topology evidence="2">Single-pass membrane protein</topology>
    </subcellularLocation>
</comment>
<dbReference type="GO" id="GO:0005743">
    <property type="term" value="C:mitochondrial inner membrane"/>
    <property type="evidence" value="ECO:0007669"/>
    <property type="project" value="UniProtKB-SubCell"/>
</dbReference>
<comment type="similarity">
    <text evidence="3">Belongs to the complex I NDUFB5 subunit family.</text>
</comment>
<keyword evidence="8" id="KW-0812">Transmembrane</keyword>
<keyword evidence="14" id="KW-0472">Membrane</keyword>
<evidence type="ECO:0000256" key="4">
    <source>
        <dbReference type="ARBA" id="ARBA00011533"/>
    </source>
</evidence>
<accession>A0A915IY62</accession>
<comment type="function">
    <text evidence="1">Accessory subunit of the mitochondrial membrane respiratory chain NADH dehydrogenase (Complex I), that is believed not to be involved in catalysis. Complex I functions in the transfer of electrons from NADH to the respiratory chain. The immediate electron acceptor for the enzyme is believed to be ubiquinone.</text>
</comment>
<dbReference type="InterPro" id="IPR019173">
    <property type="entry name" value="NADH_UbQ_OxRdtase_B5_su"/>
</dbReference>
<reference evidence="19" key="1">
    <citation type="submission" date="2022-11" db="UniProtKB">
        <authorList>
            <consortium name="WormBaseParasite"/>
        </authorList>
    </citation>
    <scope>IDENTIFICATION</scope>
</reference>
<dbReference type="WBParaSite" id="nRc.2.0.1.t19141-RA">
    <property type="protein sequence ID" value="nRc.2.0.1.t19141-RA"/>
    <property type="gene ID" value="nRc.2.0.1.g19141"/>
</dbReference>
<comment type="subunit">
    <text evidence="4">Complex I is composed of 45 different subunits.</text>
</comment>
<keyword evidence="9" id="KW-0999">Mitochondrion inner membrane</keyword>
<dbReference type="Proteomes" id="UP000887565">
    <property type="component" value="Unplaced"/>
</dbReference>
<evidence type="ECO:0000313" key="19">
    <source>
        <dbReference type="WBParaSite" id="nRc.2.0.1.t19141-RA"/>
    </source>
</evidence>
<evidence type="ECO:0000256" key="11">
    <source>
        <dbReference type="ARBA" id="ARBA00022982"/>
    </source>
</evidence>
<evidence type="ECO:0000256" key="17">
    <source>
        <dbReference type="SAM" id="SignalP"/>
    </source>
</evidence>
<dbReference type="AlphaFoldDB" id="A0A915IY62"/>
<evidence type="ECO:0000256" key="14">
    <source>
        <dbReference type="ARBA" id="ARBA00023136"/>
    </source>
</evidence>
<keyword evidence="10" id="KW-0809">Transit peptide</keyword>
<keyword evidence="13" id="KW-0496">Mitochondrion</keyword>
<evidence type="ECO:0000313" key="18">
    <source>
        <dbReference type="Proteomes" id="UP000887565"/>
    </source>
</evidence>
<evidence type="ECO:0000256" key="16">
    <source>
        <dbReference type="ARBA" id="ARBA00032550"/>
    </source>
</evidence>
<evidence type="ECO:0000256" key="2">
    <source>
        <dbReference type="ARBA" id="ARBA00004434"/>
    </source>
</evidence>
<evidence type="ECO:0000256" key="12">
    <source>
        <dbReference type="ARBA" id="ARBA00022989"/>
    </source>
</evidence>
<evidence type="ECO:0000256" key="13">
    <source>
        <dbReference type="ARBA" id="ARBA00023128"/>
    </source>
</evidence>
<keyword evidence="12" id="KW-1133">Transmembrane helix</keyword>
<keyword evidence="18" id="KW-1185">Reference proteome</keyword>
<sequence length="130" mass="16076">MFNLAVFVGLPLFLLNLFYGRCELREIPADYEPRFWEYENQPIKQLKMKYGYGSMQRKHEKCMAFGHQSAKNYFWRIKEERIHHLMFERQDYKAWYYIPYQAKWNNLSHQLAEKTIFNRDPIHMVRQSNE</sequence>
<evidence type="ECO:0000256" key="7">
    <source>
        <dbReference type="ARBA" id="ARBA00022660"/>
    </source>
</evidence>
<feature type="signal peptide" evidence="17">
    <location>
        <begin position="1"/>
        <end position="24"/>
    </location>
</feature>
<evidence type="ECO:0000256" key="9">
    <source>
        <dbReference type="ARBA" id="ARBA00022792"/>
    </source>
</evidence>
<dbReference type="PANTHER" id="PTHR13178">
    <property type="entry name" value="NADH-UBIQUINONE OXIDOREDUCTASE SGDH SUBUNIT"/>
    <property type="match status" value="1"/>
</dbReference>
<evidence type="ECO:0000256" key="10">
    <source>
        <dbReference type="ARBA" id="ARBA00022946"/>
    </source>
</evidence>
<proteinExistence type="inferred from homology"/>
<keyword evidence="6" id="KW-0813">Transport</keyword>
<evidence type="ECO:0000256" key="1">
    <source>
        <dbReference type="ARBA" id="ARBA00003195"/>
    </source>
</evidence>
<evidence type="ECO:0000256" key="15">
    <source>
        <dbReference type="ARBA" id="ARBA00032395"/>
    </source>
</evidence>